<dbReference type="Proteomes" id="UP001432099">
    <property type="component" value="Chromosome"/>
</dbReference>
<accession>A0ABN6ZJ91</accession>
<feature type="domain" description="BFD-like [2Fe-2S]-binding" evidence="1">
    <location>
        <begin position="7"/>
        <end position="54"/>
    </location>
</feature>
<dbReference type="Gene3D" id="1.10.10.1100">
    <property type="entry name" value="BFD-like [2Fe-2S]-binding domain"/>
    <property type="match status" value="1"/>
</dbReference>
<evidence type="ECO:0000259" key="1">
    <source>
        <dbReference type="Pfam" id="PF04324"/>
    </source>
</evidence>
<evidence type="ECO:0000313" key="2">
    <source>
        <dbReference type="EMBL" id="BEH92005.1"/>
    </source>
</evidence>
<proteinExistence type="predicted"/>
<organism evidence="2 3">
    <name type="scientific">Turicibacter faecis</name>
    <dbReference type="NCBI Taxonomy" id="2963365"/>
    <lineage>
        <taxon>Bacteria</taxon>
        <taxon>Bacillati</taxon>
        <taxon>Bacillota</taxon>
        <taxon>Erysipelotrichia</taxon>
        <taxon>Erysipelotrichales</taxon>
        <taxon>Turicibacteraceae</taxon>
        <taxon>Turicibacter</taxon>
    </lineage>
</organism>
<dbReference type="RefSeq" id="WP_161831526.1">
    <property type="nucleotide sequence ID" value="NZ_AP028127.1"/>
</dbReference>
<evidence type="ECO:0000313" key="3">
    <source>
        <dbReference type="Proteomes" id="UP001432099"/>
    </source>
</evidence>
<dbReference type="InterPro" id="IPR007419">
    <property type="entry name" value="BFD-like_2Fe2S-bd_dom"/>
</dbReference>
<sequence>MDLNKKICYCFNVTVGDIKKEVETGSTTLAEIQTETKAGTACKGCVKRIQETIDALLAE</sequence>
<name>A0ABN6ZJ91_9FIRM</name>
<dbReference type="Pfam" id="PF04324">
    <property type="entry name" value="Fer2_BFD"/>
    <property type="match status" value="1"/>
</dbReference>
<protein>
    <recommendedName>
        <fullName evidence="1">BFD-like [2Fe-2S]-binding domain-containing protein</fullName>
    </recommendedName>
</protein>
<reference evidence="2" key="1">
    <citation type="journal article" date="2024" name="Int. J. Syst. Evol. Microbiol.">
        <title>Turicibacter faecis sp. nov., isolated from faeces of heart failure mouse model.</title>
        <authorList>
            <person name="Imamura Y."/>
            <person name="Motooka D."/>
            <person name="Nakajima Y."/>
            <person name="Ito S."/>
            <person name="Kitakaze M."/>
            <person name="Iida T."/>
            <person name="Nakamura S."/>
        </authorList>
    </citation>
    <scope>NUCLEOTIDE SEQUENCE</scope>
    <source>
        <strain evidence="2">TC023</strain>
    </source>
</reference>
<dbReference type="InterPro" id="IPR041854">
    <property type="entry name" value="BFD-like_2Fe2S-bd_dom_sf"/>
</dbReference>
<dbReference type="EMBL" id="AP028127">
    <property type="protein sequence ID" value="BEH92005.1"/>
    <property type="molecule type" value="Genomic_DNA"/>
</dbReference>
<gene>
    <name evidence="2" type="ORF">T23_21070</name>
</gene>
<keyword evidence="3" id="KW-1185">Reference proteome</keyword>